<dbReference type="Pfam" id="PF01730">
    <property type="entry name" value="UreF"/>
    <property type="match status" value="1"/>
</dbReference>
<evidence type="ECO:0000256" key="1">
    <source>
        <dbReference type="ARBA" id="ARBA00022988"/>
    </source>
</evidence>
<evidence type="ECO:0000256" key="3">
    <source>
        <dbReference type="ARBA" id="ARBA00046339"/>
    </source>
</evidence>
<sequence length="274" mass="30789">MDANQLLMLLQLTDSAFPTGGFVHSLGLESFVQYFGNKQVKKADDKRLNDALISILENSASFNLPLIKSAYITASRLVQLHRRPSIDNTNVRSCKDMVIGLEQTNIDKESIQVNLIKTYDLTDELVHMDKLCEAMSTSHTVRRASSRQGKAFREVSLMLYPDMDLAILSALKDLPHCHYPVIYGAVFAGLGQDLDTTLTSFMFGITRSLITTLVKLDVVGTLEGQRIQLNLQNAIPDIVERNKCKVLTHACLRFPLVDILQNLQDTFFTKLFYS</sequence>
<protein>
    <submittedName>
        <fullName evidence="5 6">Uncharacterized protein LOC106070420 isoform X1</fullName>
    </submittedName>
</protein>
<gene>
    <name evidence="5 6" type="primary">LOC106070420</name>
</gene>
<accession>A0A9W2YN68</accession>
<dbReference type="GO" id="GO:0016151">
    <property type="term" value="F:nickel cation binding"/>
    <property type="evidence" value="ECO:0007669"/>
    <property type="project" value="InterPro"/>
</dbReference>
<keyword evidence="4" id="KW-1185">Reference proteome</keyword>
<dbReference type="OMA" id="WVGRHEK"/>
<keyword evidence="2" id="KW-0143">Chaperone</keyword>
<dbReference type="PANTHER" id="PTHR33620:SF1">
    <property type="entry name" value="UREASE ACCESSORY PROTEIN F"/>
    <property type="match status" value="1"/>
</dbReference>
<proteinExistence type="inferred from homology"/>
<reference evidence="5 6" key="1">
    <citation type="submission" date="2025-04" db="UniProtKB">
        <authorList>
            <consortium name="RefSeq"/>
        </authorList>
    </citation>
    <scope>IDENTIFICATION</scope>
</reference>
<dbReference type="InterPro" id="IPR038277">
    <property type="entry name" value="UreF_sf"/>
</dbReference>
<evidence type="ECO:0000313" key="5">
    <source>
        <dbReference type="RefSeq" id="XP_055864099.1"/>
    </source>
</evidence>
<dbReference type="RefSeq" id="XP_055864099.1">
    <property type="nucleotide sequence ID" value="XM_056008124.1"/>
</dbReference>
<comment type="similarity">
    <text evidence="3">Belongs to the UreF family.</text>
</comment>
<dbReference type="RefSeq" id="XP_055864100.1">
    <property type="nucleotide sequence ID" value="XM_056008125.1"/>
</dbReference>
<dbReference type="GeneID" id="106070420"/>
<dbReference type="Gene3D" id="1.10.4190.10">
    <property type="entry name" value="Urease accessory protein UreF"/>
    <property type="match status" value="1"/>
</dbReference>
<evidence type="ECO:0000313" key="6">
    <source>
        <dbReference type="RefSeq" id="XP_055864100.1"/>
    </source>
</evidence>
<keyword evidence="1" id="KW-0996">Nickel insertion</keyword>
<dbReference type="OrthoDB" id="2550922at2759"/>
<dbReference type="PIRSF" id="PIRSF009467">
    <property type="entry name" value="Ureas_acces_UreF"/>
    <property type="match status" value="1"/>
</dbReference>
<dbReference type="InterPro" id="IPR002639">
    <property type="entry name" value="UreF"/>
</dbReference>
<evidence type="ECO:0000256" key="2">
    <source>
        <dbReference type="ARBA" id="ARBA00023186"/>
    </source>
</evidence>
<evidence type="ECO:0000313" key="4">
    <source>
        <dbReference type="Proteomes" id="UP001165740"/>
    </source>
</evidence>
<name>A0A9W2YN68_BIOGL</name>
<dbReference type="AlphaFoldDB" id="A0A9W2YN68"/>
<dbReference type="HAMAP" id="MF_01385">
    <property type="entry name" value="UreF"/>
    <property type="match status" value="1"/>
</dbReference>
<organism evidence="4 5">
    <name type="scientific">Biomphalaria glabrata</name>
    <name type="common">Bloodfluke planorb</name>
    <name type="synonym">Freshwater snail</name>
    <dbReference type="NCBI Taxonomy" id="6526"/>
    <lineage>
        <taxon>Eukaryota</taxon>
        <taxon>Metazoa</taxon>
        <taxon>Spiralia</taxon>
        <taxon>Lophotrochozoa</taxon>
        <taxon>Mollusca</taxon>
        <taxon>Gastropoda</taxon>
        <taxon>Heterobranchia</taxon>
        <taxon>Euthyneura</taxon>
        <taxon>Panpulmonata</taxon>
        <taxon>Hygrophila</taxon>
        <taxon>Lymnaeoidea</taxon>
        <taxon>Planorbidae</taxon>
        <taxon>Biomphalaria</taxon>
    </lineage>
</organism>
<dbReference type="Proteomes" id="UP001165740">
    <property type="component" value="Chromosome 13"/>
</dbReference>
<dbReference type="PANTHER" id="PTHR33620">
    <property type="entry name" value="UREASE ACCESSORY PROTEIN F"/>
    <property type="match status" value="1"/>
</dbReference>